<dbReference type="STRING" id="515622.bpr_I0065"/>
<dbReference type="RefSeq" id="WP_013279476.1">
    <property type="nucleotide sequence ID" value="NC_014387.1"/>
</dbReference>
<evidence type="ECO:0000313" key="2">
    <source>
        <dbReference type="Proteomes" id="UP000001299"/>
    </source>
</evidence>
<dbReference type="Gene3D" id="3.40.50.10850">
    <property type="entry name" value="Ntrc-like two-domain protein"/>
    <property type="match status" value="1"/>
</dbReference>
<keyword evidence="2" id="KW-1185">Reference proteome</keyword>
<organism evidence="1 2">
    <name type="scientific">Butyrivibrio proteoclasticus (strain ATCC 51982 / DSM 14932 / B316)</name>
    <name type="common">Clostridium proteoclasticum</name>
    <dbReference type="NCBI Taxonomy" id="515622"/>
    <lineage>
        <taxon>Bacteria</taxon>
        <taxon>Bacillati</taxon>
        <taxon>Bacillota</taxon>
        <taxon>Clostridia</taxon>
        <taxon>Lachnospirales</taxon>
        <taxon>Lachnospiraceae</taxon>
        <taxon>Butyrivibrio</taxon>
    </lineage>
</organism>
<dbReference type="HOGENOM" id="CLU_062212_0_0_9"/>
<dbReference type="EMBL" id="CP001810">
    <property type="protein sequence ID" value="ADL32817.1"/>
    <property type="molecule type" value="Genomic_DNA"/>
</dbReference>
<dbReference type="AlphaFoldDB" id="E0RUC7"/>
<name>E0RUC7_BUTPB</name>
<dbReference type="SUPFAM" id="SSF52540">
    <property type="entry name" value="P-loop containing nucleoside triphosphate hydrolases"/>
    <property type="match status" value="1"/>
</dbReference>
<reference evidence="1 2" key="1">
    <citation type="journal article" date="2010" name="PLoS ONE">
        <title>The glycobiome of the rumen bacterium Butyrivibrio proteoclasticus B316(T) highlights adaptation to a polysaccharide-rich environment.</title>
        <authorList>
            <person name="Kelly W.J."/>
            <person name="Leahy S.C."/>
            <person name="Altermann E."/>
            <person name="Yeoman C.J."/>
            <person name="Dunne J.C."/>
            <person name="Kong Z."/>
            <person name="Pacheco D.M."/>
            <person name="Li D."/>
            <person name="Noel S.J."/>
            <person name="Moon C.D."/>
            <person name="Cookson A.L."/>
            <person name="Attwood G.T."/>
        </authorList>
    </citation>
    <scope>NUCLEOTIDE SEQUENCE [LARGE SCALE GENOMIC DNA]</scope>
    <source>
        <strain evidence="2">ATCC 51982 / DSM 14932 / B316</strain>
    </source>
</reference>
<dbReference type="Gene3D" id="3.40.50.300">
    <property type="entry name" value="P-loop containing nucleotide triphosphate hydrolases"/>
    <property type="match status" value="1"/>
</dbReference>
<accession>E0RUC7</accession>
<dbReference type="InterPro" id="IPR027417">
    <property type="entry name" value="P-loop_NTPase"/>
</dbReference>
<proteinExistence type="predicted"/>
<dbReference type="eggNOG" id="COG1192">
    <property type="taxonomic scope" value="Bacteria"/>
</dbReference>
<gene>
    <name evidence="1" type="ordered locus">bpr_I0065</name>
</gene>
<dbReference type="KEGG" id="bpb:bpr_I0065"/>
<protein>
    <submittedName>
        <fullName evidence="1">ATPase</fullName>
    </submittedName>
</protein>
<evidence type="ECO:0000313" key="1">
    <source>
        <dbReference type="EMBL" id="ADL32817.1"/>
    </source>
</evidence>
<dbReference type="Proteomes" id="UP000001299">
    <property type="component" value="Chromosome 1"/>
</dbReference>
<sequence>MNRLKLVICDEDEIYCRRLDEFLRSNLGLGFDIFSFTDCDLMEKFINKTKASLLMIAESALEGIDERRLYGHVRNMIVLDEGFGGSSIVMDQGGNDINKKFVSKYQPASMISKEIVSFCADDAEEFSGLGIEASPGKGKVLSLYSPLSKCGQTTLAVNISEKLAQGAKVIFLSFESFSTLPQILGVTSDEDITDLMYYADLEPEKFGLHLQKIKKTKNGVDYVMPARTAMQIKEIDCFKVKQLYNLLANECGYDYIVVDLTEHPGDFFDIAALSNRLITITRQYSADQYKIKLFEDLLLQGEMEELREKLVKCRVPDIRDRSEYNDFIEGLLISEGITDGSEA</sequence>